<proteinExistence type="predicted"/>
<dbReference type="SMART" id="SM00240">
    <property type="entry name" value="FHA"/>
    <property type="match status" value="2"/>
</dbReference>
<dbReference type="EMBL" id="CAXAMM010042128">
    <property type="protein sequence ID" value="CAK9103122.1"/>
    <property type="molecule type" value="Genomic_DNA"/>
</dbReference>
<feature type="region of interest" description="Disordered" evidence="1">
    <location>
        <begin position="112"/>
        <end position="142"/>
    </location>
</feature>
<name>A0ABP0RR59_9DINO</name>
<dbReference type="InterPro" id="IPR023214">
    <property type="entry name" value="HAD_sf"/>
</dbReference>
<sequence>MIPFPSAMASVQADKGCGGMPFPVPQLRPPSFPGDTMLDFPPEKLMFDQRNGWPRPPGSDLGPQGFDFRGLPPEHLPPFHEMMEHPPPAGQHLPVFPHMHGPPQPLPQLPMQQPMPQSPMPQAPMPQAPMQQPMHQPTMQQPMHQLPMPQQPMPQQPMQQPTMPQPPNMQQLLQHPNMPQLSMQQPALPQQPTIPPQMQPMGSFAPVLGQPGQPSQQMQPNLQMTAAISELRVATPQGQATLRPQSFQSPTEDVHGKRILAVDVDEVLCRCAEAFMLWQTGNRVSDVNECFQICYAHSNAAAREQFFNSEAAVNAQAVPGAFEAIQALKAMNFEVHAITARPFSAQSVTYQFLERCFPRMIAALHLATPPSSPSKGSIAKSLGAVGLVDDQLPHVLEASQKLQAVLFDFEGCYSWTKTPEPLPKGVVRKTSWPEVVEWARLQIVSSSAGSMYPCGSPHATTYAVQAAAEMPLKPLGLPAAGAVAARLKCLKALGLEKDFQHVVNLVFKKTEPLTIGRSHQTDDFEKLVPDEALRSCVSRSHFSISWDGERFFLKRLSANAMFLDDIQIQQQKEVLLNDGARIGLSSEANGRSSFLVFEFQLDARPSVELLGEPVMQERQNESSWMVSLDNVPFYLLCTMSASREVVQLPAEQRAVPLPRSLTLGRQHQPGFFEDILGPQSMNLTFISRSHLELSEVEPGNFMVLNHSQNPVVIKGLNLSKEQQSFLCPGDSIDFIAGSDLKCFLRLTLEQGNSAAVVAKPVQGTAGETGRFWLELDGSAVKPEIPMEQRRIDPQAGQITVGRAFQHDLHQKALNEDALAWVSREHFRIEQLEGSTTKIGSTASASFKLLATSSNPLWRQRGDELYPMEKHDETSLEHRDRIWLYTGAADGQPAGEGHRGTIVWTFCRA</sequence>
<evidence type="ECO:0000259" key="2">
    <source>
        <dbReference type="PROSITE" id="PS50006"/>
    </source>
</evidence>
<evidence type="ECO:0000313" key="3">
    <source>
        <dbReference type="EMBL" id="CAK9103122.1"/>
    </source>
</evidence>
<dbReference type="InterPro" id="IPR008984">
    <property type="entry name" value="SMAD_FHA_dom_sf"/>
</dbReference>
<feature type="region of interest" description="Disordered" evidence="1">
    <location>
        <begin position="72"/>
        <end position="92"/>
    </location>
</feature>
<accession>A0ABP0RR59</accession>
<feature type="compositionally biased region" description="Pro residues" evidence="1">
    <location>
        <begin position="116"/>
        <end position="127"/>
    </location>
</feature>
<evidence type="ECO:0000313" key="4">
    <source>
        <dbReference type="Proteomes" id="UP001642464"/>
    </source>
</evidence>
<dbReference type="InterPro" id="IPR036412">
    <property type="entry name" value="HAD-like_sf"/>
</dbReference>
<comment type="caution">
    <text evidence="3">The sequence shown here is derived from an EMBL/GenBank/DDBJ whole genome shotgun (WGS) entry which is preliminary data.</text>
</comment>
<reference evidence="3 4" key="1">
    <citation type="submission" date="2024-02" db="EMBL/GenBank/DDBJ databases">
        <authorList>
            <person name="Chen Y."/>
            <person name="Shah S."/>
            <person name="Dougan E. K."/>
            <person name="Thang M."/>
            <person name="Chan C."/>
        </authorList>
    </citation>
    <scope>NUCLEOTIDE SEQUENCE [LARGE SCALE GENOMIC DNA]</scope>
</reference>
<keyword evidence="4" id="KW-1185">Reference proteome</keyword>
<dbReference type="PANTHER" id="PTHR35134">
    <property type="entry name" value="NUCLEOTIDASE YQFW-RELATED"/>
    <property type="match status" value="1"/>
</dbReference>
<dbReference type="SUPFAM" id="SSF56784">
    <property type="entry name" value="HAD-like"/>
    <property type="match status" value="1"/>
</dbReference>
<dbReference type="Gene3D" id="3.40.50.1000">
    <property type="entry name" value="HAD superfamily/HAD-like"/>
    <property type="match status" value="1"/>
</dbReference>
<protein>
    <recommendedName>
        <fullName evidence="2">FHA domain-containing protein</fullName>
    </recommendedName>
</protein>
<dbReference type="InterPro" id="IPR000253">
    <property type="entry name" value="FHA_dom"/>
</dbReference>
<dbReference type="InterPro" id="IPR052419">
    <property type="entry name" value="5_3-deoxyribonucleotidase-like"/>
</dbReference>
<feature type="domain" description="FHA" evidence="2">
    <location>
        <begin position="661"/>
        <end position="718"/>
    </location>
</feature>
<dbReference type="PANTHER" id="PTHR35134:SF2">
    <property type="entry name" value="NUCLEOTIDASE YQFW-RELATED"/>
    <property type="match status" value="1"/>
</dbReference>
<dbReference type="Gene3D" id="2.60.200.20">
    <property type="match status" value="2"/>
</dbReference>
<dbReference type="Proteomes" id="UP001642464">
    <property type="component" value="Unassembled WGS sequence"/>
</dbReference>
<dbReference type="CDD" id="cd00060">
    <property type="entry name" value="FHA"/>
    <property type="match status" value="1"/>
</dbReference>
<organism evidence="3 4">
    <name type="scientific">Durusdinium trenchii</name>
    <dbReference type="NCBI Taxonomy" id="1381693"/>
    <lineage>
        <taxon>Eukaryota</taxon>
        <taxon>Sar</taxon>
        <taxon>Alveolata</taxon>
        <taxon>Dinophyceae</taxon>
        <taxon>Suessiales</taxon>
        <taxon>Symbiodiniaceae</taxon>
        <taxon>Durusdinium</taxon>
    </lineage>
</organism>
<dbReference type="PROSITE" id="PS50006">
    <property type="entry name" value="FHA_DOMAIN"/>
    <property type="match status" value="2"/>
</dbReference>
<feature type="domain" description="FHA" evidence="2">
    <location>
        <begin position="513"/>
        <end position="568"/>
    </location>
</feature>
<feature type="compositionally biased region" description="Low complexity" evidence="1">
    <location>
        <begin position="128"/>
        <end position="142"/>
    </location>
</feature>
<evidence type="ECO:0000256" key="1">
    <source>
        <dbReference type="SAM" id="MobiDB-lite"/>
    </source>
</evidence>
<gene>
    <name evidence="3" type="ORF">SCF082_LOCUS48172</name>
</gene>
<dbReference type="Pfam" id="PF00498">
    <property type="entry name" value="FHA"/>
    <property type="match status" value="1"/>
</dbReference>
<dbReference type="SUPFAM" id="SSF49879">
    <property type="entry name" value="SMAD/FHA domain"/>
    <property type="match status" value="2"/>
</dbReference>